<accession>A0A0N8QUG0</accession>
<reference evidence="1 3" key="1">
    <citation type="submission" date="2015-09" db="EMBL/GenBank/DDBJ databases">
        <title>Genome announcement of multiple Pseudomonas syringae strains.</title>
        <authorList>
            <person name="Thakur S."/>
            <person name="Wang P.W."/>
            <person name="Gong Y."/>
            <person name="Weir B.S."/>
            <person name="Guttman D.S."/>
        </authorList>
    </citation>
    <scope>NUCLEOTIDE SEQUENCE [LARGE SCALE GENOMIC DNA]</scope>
    <source>
        <strain evidence="1 3">ICMP2823</strain>
    </source>
</reference>
<sequence>MKEQDWKHLSAVREVAVERLYERVFQDLQVAVGAEGKSRRELVHGAKGVIDHGLKEVRDVFDSVRFSRSNAKIILIAMINSGLLDEQDVAGFSDEVQAYLARWRDVSL</sequence>
<name>A0A0N8QUG0_PSECA</name>
<dbReference type="Proteomes" id="UP000050564">
    <property type="component" value="Unassembled WGS sequence"/>
</dbReference>
<evidence type="ECO:0000313" key="1">
    <source>
        <dbReference type="EMBL" id="KPW64286.1"/>
    </source>
</evidence>
<evidence type="ECO:0000313" key="4">
    <source>
        <dbReference type="Proteomes" id="UP000281372"/>
    </source>
</evidence>
<organism evidence="1 3">
    <name type="scientific">Pseudomonas cannabina</name>
    <dbReference type="NCBI Taxonomy" id="86840"/>
    <lineage>
        <taxon>Bacteria</taxon>
        <taxon>Pseudomonadati</taxon>
        <taxon>Pseudomonadota</taxon>
        <taxon>Gammaproteobacteria</taxon>
        <taxon>Pseudomonadales</taxon>
        <taxon>Pseudomonadaceae</taxon>
        <taxon>Pseudomonas</taxon>
    </lineage>
</organism>
<dbReference type="EMBL" id="RBOW01000623">
    <property type="protein sequence ID" value="RMN26707.1"/>
    <property type="molecule type" value="Genomic_DNA"/>
</dbReference>
<comment type="caution">
    <text evidence="1">The sequence shown here is derived from an EMBL/GenBank/DDBJ whole genome shotgun (WGS) entry which is preliminary data.</text>
</comment>
<gene>
    <name evidence="1" type="ORF">ALO81_00270</name>
    <name evidence="2" type="ORF">ALQ64_01877</name>
</gene>
<dbReference type="EMBL" id="LJPX01000628">
    <property type="protein sequence ID" value="KPW64286.1"/>
    <property type="molecule type" value="Genomic_DNA"/>
</dbReference>
<evidence type="ECO:0000313" key="2">
    <source>
        <dbReference type="EMBL" id="RMN26707.1"/>
    </source>
</evidence>
<dbReference type="PATRIC" id="fig|86840.3.peg.471"/>
<evidence type="ECO:0000313" key="3">
    <source>
        <dbReference type="Proteomes" id="UP000050564"/>
    </source>
</evidence>
<dbReference type="RefSeq" id="WP_139206370.1">
    <property type="nucleotide sequence ID" value="NZ_FNKU01000001.1"/>
</dbReference>
<protein>
    <submittedName>
        <fullName evidence="1">Uncharacterized protein</fullName>
    </submittedName>
</protein>
<dbReference type="Proteomes" id="UP000281372">
    <property type="component" value="Unassembled WGS sequence"/>
</dbReference>
<reference evidence="2 4" key="2">
    <citation type="submission" date="2018-08" db="EMBL/GenBank/DDBJ databases">
        <title>Recombination of ecologically and evolutionarily significant loci maintains genetic cohesion in the Pseudomonas syringae species complex.</title>
        <authorList>
            <person name="Dillon M."/>
            <person name="Thakur S."/>
            <person name="Almeida R.N.D."/>
            <person name="Weir B.S."/>
            <person name="Guttman D.S."/>
        </authorList>
    </citation>
    <scope>NUCLEOTIDE SEQUENCE [LARGE SCALE GENOMIC DNA]</scope>
    <source>
        <strain evidence="2 4">ICMP 2821</strain>
    </source>
</reference>
<proteinExistence type="predicted"/>
<dbReference type="AlphaFoldDB" id="A0A0N8QUG0"/>